<dbReference type="Proteomes" id="UP000823941">
    <property type="component" value="Chromosome 11"/>
</dbReference>
<sequence>MFNTRSEKVLQAPSILSLIRANCCTTCLSSDRRLYPIKAYLPELRYLCKKVSFLVQDRICYECKAILTKMVKFRERALKAMAVLSSLEQENAIQLYQEININTLSPLTCSNVKNTFDAEYDLTYNDTTDVNISPIEVKIEFDETSIKVANEDTSDGVSDDDDDREPLSGPKMKGTVDAESFLTPWRVEAVSAEYTEKEQSDDNEMPPKSSSLITTEDSPKSSRKVNNSYIYSNSDQPSLSLPENEYVYDIKIFNKSEMLEYRETMKKSPLYVGKSYKCEKCIIPISKNELFDKHMELHDMKNGRFMCLYCEQRFPEKRACEAHVQSHFRYYACRYCDYRHHREQQIRWHMQRNHKKFECKKCNDEFPRTTADRRRTAWSVTNTSQRNQYSNSICRRPRNTRHPGTSVTTAVLKASTNKLFRTT</sequence>
<keyword evidence="8" id="KW-1185">Reference proteome</keyword>
<accession>A0ABQ7QNF7</accession>
<evidence type="ECO:0000313" key="7">
    <source>
        <dbReference type="EMBL" id="KAG7306571.1"/>
    </source>
</evidence>
<feature type="region of interest" description="Disordered" evidence="5">
    <location>
        <begin position="149"/>
        <end position="175"/>
    </location>
</feature>
<evidence type="ECO:0000256" key="2">
    <source>
        <dbReference type="ARBA" id="ARBA00022737"/>
    </source>
</evidence>
<evidence type="ECO:0000313" key="8">
    <source>
        <dbReference type="Proteomes" id="UP000823941"/>
    </source>
</evidence>
<dbReference type="SMART" id="SM00355">
    <property type="entry name" value="ZnF_C2H2"/>
    <property type="match status" value="3"/>
</dbReference>
<dbReference type="PROSITE" id="PS00028">
    <property type="entry name" value="ZINC_FINGER_C2H2_1"/>
    <property type="match status" value="2"/>
</dbReference>
<dbReference type="PANTHER" id="PTHR24379:SF117">
    <property type="entry name" value="ZINC FINGER PROTEIN WECKLE"/>
    <property type="match status" value="1"/>
</dbReference>
<dbReference type="EMBL" id="JAHIBW010000011">
    <property type="protein sequence ID" value="KAG7306571.1"/>
    <property type="molecule type" value="Genomic_DNA"/>
</dbReference>
<evidence type="ECO:0000256" key="3">
    <source>
        <dbReference type="ARBA" id="ARBA00022771"/>
    </source>
</evidence>
<keyword evidence="3" id="KW-0863">Zinc-finger</keyword>
<feature type="compositionally biased region" description="Polar residues" evidence="5">
    <location>
        <begin position="224"/>
        <end position="235"/>
    </location>
</feature>
<name>A0ABQ7QNF7_PLUXY</name>
<feature type="compositionally biased region" description="Acidic residues" evidence="5">
    <location>
        <begin position="152"/>
        <end position="164"/>
    </location>
</feature>
<proteinExistence type="predicted"/>
<dbReference type="PANTHER" id="PTHR24379">
    <property type="entry name" value="KRAB AND ZINC FINGER DOMAIN-CONTAINING"/>
    <property type="match status" value="1"/>
</dbReference>
<comment type="caution">
    <text evidence="7">The sequence shown here is derived from an EMBL/GenBank/DDBJ whole genome shotgun (WGS) entry which is preliminary data.</text>
</comment>
<dbReference type="Gene3D" id="3.30.160.60">
    <property type="entry name" value="Classic Zinc Finger"/>
    <property type="match status" value="1"/>
</dbReference>
<feature type="domain" description="C2H2-type" evidence="6">
    <location>
        <begin position="307"/>
        <end position="327"/>
    </location>
</feature>
<keyword evidence="4" id="KW-0862">Zinc</keyword>
<protein>
    <recommendedName>
        <fullName evidence="6">C2H2-type domain-containing protein</fullName>
    </recommendedName>
</protein>
<feature type="region of interest" description="Disordered" evidence="5">
    <location>
        <begin position="193"/>
        <end position="235"/>
    </location>
</feature>
<feature type="domain" description="C2H2-type" evidence="6">
    <location>
        <begin position="278"/>
        <end position="298"/>
    </location>
</feature>
<evidence type="ECO:0000256" key="5">
    <source>
        <dbReference type="SAM" id="MobiDB-lite"/>
    </source>
</evidence>
<evidence type="ECO:0000259" key="6">
    <source>
        <dbReference type="PROSITE" id="PS00028"/>
    </source>
</evidence>
<evidence type="ECO:0000256" key="4">
    <source>
        <dbReference type="ARBA" id="ARBA00022833"/>
    </source>
</evidence>
<keyword evidence="2" id="KW-0677">Repeat</keyword>
<reference evidence="7 8" key="1">
    <citation type="submission" date="2021-06" db="EMBL/GenBank/DDBJ databases">
        <title>A haploid diamondback moth (Plutella xylostella L.) genome assembly resolves 31 chromosomes and identifies a diamide resistance mutation.</title>
        <authorList>
            <person name="Ward C.M."/>
            <person name="Perry K.D."/>
            <person name="Baker G."/>
            <person name="Powis K."/>
            <person name="Heckel D.G."/>
            <person name="Baxter S.W."/>
        </authorList>
    </citation>
    <scope>NUCLEOTIDE SEQUENCE [LARGE SCALE GENOMIC DNA]</scope>
    <source>
        <strain evidence="7 8">LV</strain>
        <tissue evidence="7">Single pupa</tissue>
    </source>
</reference>
<dbReference type="InterPro" id="IPR013087">
    <property type="entry name" value="Znf_C2H2_type"/>
</dbReference>
<keyword evidence="1" id="KW-0479">Metal-binding</keyword>
<evidence type="ECO:0000256" key="1">
    <source>
        <dbReference type="ARBA" id="ARBA00022723"/>
    </source>
</evidence>
<organism evidence="7 8">
    <name type="scientific">Plutella xylostella</name>
    <name type="common">Diamondback moth</name>
    <name type="synonym">Plutella maculipennis</name>
    <dbReference type="NCBI Taxonomy" id="51655"/>
    <lineage>
        <taxon>Eukaryota</taxon>
        <taxon>Metazoa</taxon>
        <taxon>Ecdysozoa</taxon>
        <taxon>Arthropoda</taxon>
        <taxon>Hexapoda</taxon>
        <taxon>Insecta</taxon>
        <taxon>Pterygota</taxon>
        <taxon>Neoptera</taxon>
        <taxon>Endopterygota</taxon>
        <taxon>Lepidoptera</taxon>
        <taxon>Glossata</taxon>
        <taxon>Ditrysia</taxon>
        <taxon>Yponomeutoidea</taxon>
        <taxon>Plutellidae</taxon>
        <taxon>Plutella</taxon>
    </lineage>
</organism>
<gene>
    <name evidence="7" type="ORF">JYU34_007941</name>
</gene>